<dbReference type="AlphaFoldDB" id="A0A6N8IZM4"/>
<gene>
    <name evidence="1" type="ORF">GON04_18490</name>
</gene>
<evidence type="ECO:0000313" key="1">
    <source>
        <dbReference type="EMBL" id="MVQ31453.1"/>
    </source>
</evidence>
<reference evidence="1 2" key="1">
    <citation type="submission" date="2019-12" db="EMBL/GenBank/DDBJ databases">
        <authorList>
            <person name="Huq M.A."/>
        </authorList>
    </citation>
    <scope>NUCLEOTIDE SEQUENCE [LARGE SCALE GENOMIC DNA]</scope>
    <source>
        <strain evidence="1 2">MAH-25</strain>
    </source>
</reference>
<evidence type="ECO:0000313" key="2">
    <source>
        <dbReference type="Proteomes" id="UP000469385"/>
    </source>
</evidence>
<protein>
    <submittedName>
        <fullName evidence="1">Uncharacterized protein</fullName>
    </submittedName>
</protein>
<comment type="caution">
    <text evidence="1">The sequence shown here is derived from an EMBL/GenBank/DDBJ whole genome shotgun (WGS) entry which is preliminary data.</text>
</comment>
<keyword evidence="2" id="KW-1185">Reference proteome</keyword>
<organism evidence="1 2">
    <name type="scientific">Ramlibacter pinisoli</name>
    <dbReference type="NCBI Taxonomy" id="2682844"/>
    <lineage>
        <taxon>Bacteria</taxon>
        <taxon>Pseudomonadati</taxon>
        <taxon>Pseudomonadota</taxon>
        <taxon>Betaproteobacteria</taxon>
        <taxon>Burkholderiales</taxon>
        <taxon>Comamonadaceae</taxon>
        <taxon>Ramlibacter</taxon>
    </lineage>
</organism>
<proteinExistence type="predicted"/>
<dbReference type="Proteomes" id="UP000469385">
    <property type="component" value="Unassembled WGS sequence"/>
</dbReference>
<accession>A0A6N8IZM4</accession>
<name>A0A6N8IZM4_9BURK</name>
<dbReference type="RefSeq" id="WP_157399500.1">
    <property type="nucleotide sequence ID" value="NZ_WSEL01000009.1"/>
</dbReference>
<dbReference type="EMBL" id="WSEL01000009">
    <property type="protein sequence ID" value="MVQ31453.1"/>
    <property type="molecule type" value="Genomic_DNA"/>
</dbReference>
<sequence>MTAPLRAIPTPAQQKAAADLASLPVEMFSLGSSTLFNVQASLMLYGWRQSMEAGQRMAEAFGAQAAAPRR</sequence>